<dbReference type="OrthoDB" id="9802910at2"/>
<dbReference type="PIRSF" id="PIRSF016498">
    <property type="entry name" value="UCP016498"/>
    <property type="match status" value="1"/>
</dbReference>
<sequence>MLHQRHYTAAQANALLPEVRATVRRLQEAKRVLQDEGFDTGFATLADAVGGAYPGRERAYAAVAATLGFEHLEELDLLVRDLEAGLIDFPALREGREVYLSWQVDEQEVAHWHTAETGFPSRFPLDPWS</sequence>
<protein>
    <recommendedName>
        <fullName evidence="3">DUF2203 family protein</fullName>
    </recommendedName>
</protein>
<organism evidence="1 2">
    <name type="scientific">Solirubrobacter pauli</name>
    <dbReference type="NCBI Taxonomy" id="166793"/>
    <lineage>
        <taxon>Bacteria</taxon>
        <taxon>Bacillati</taxon>
        <taxon>Actinomycetota</taxon>
        <taxon>Thermoleophilia</taxon>
        <taxon>Solirubrobacterales</taxon>
        <taxon>Solirubrobacteraceae</taxon>
        <taxon>Solirubrobacter</taxon>
    </lineage>
</organism>
<evidence type="ECO:0008006" key="3">
    <source>
        <dbReference type="Google" id="ProtNLM"/>
    </source>
</evidence>
<dbReference type="InterPro" id="IPR018699">
    <property type="entry name" value="DUF2203"/>
</dbReference>
<evidence type="ECO:0000313" key="2">
    <source>
        <dbReference type="Proteomes" id="UP000278962"/>
    </source>
</evidence>
<accession>A0A660LEV6</accession>
<dbReference type="EMBL" id="RBIL01000001">
    <property type="protein sequence ID" value="RKQ91444.1"/>
    <property type="molecule type" value="Genomic_DNA"/>
</dbReference>
<reference evidence="1 2" key="1">
    <citation type="submission" date="2018-10" db="EMBL/GenBank/DDBJ databases">
        <title>Genomic Encyclopedia of Archaeal and Bacterial Type Strains, Phase II (KMG-II): from individual species to whole genera.</title>
        <authorList>
            <person name="Goeker M."/>
        </authorList>
    </citation>
    <scope>NUCLEOTIDE SEQUENCE [LARGE SCALE GENOMIC DNA]</scope>
    <source>
        <strain evidence="1 2">DSM 14954</strain>
    </source>
</reference>
<evidence type="ECO:0000313" key="1">
    <source>
        <dbReference type="EMBL" id="RKQ91444.1"/>
    </source>
</evidence>
<dbReference type="Pfam" id="PF09969">
    <property type="entry name" value="DUF2203"/>
    <property type="match status" value="1"/>
</dbReference>
<dbReference type="Proteomes" id="UP000278962">
    <property type="component" value="Unassembled WGS sequence"/>
</dbReference>
<comment type="caution">
    <text evidence="1">The sequence shown here is derived from an EMBL/GenBank/DDBJ whole genome shotgun (WGS) entry which is preliminary data.</text>
</comment>
<dbReference type="AlphaFoldDB" id="A0A660LEV6"/>
<gene>
    <name evidence="1" type="ORF">C8N24_1266</name>
</gene>
<proteinExistence type="predicted"/>
<name>A0A660LEV6_9ACTN</name>
<dbReference type="RefSeq" id="WP_121249061.1">
    <property type="nucleotide sequence ID" value="NZ_RBIL01000001.1"/>
</dbReference>
<keyword evidence="2" id="KW-1185">Reference proteome</keyword>